<evidence type="ECO:0000256" key="1">
    <source>
        <dbReference type="ARBA" id="ARBA00004236"/>
    </source>
</evidence>
<keyword evidence="3" id="KW-1003">Cell membrane</keyword>
<comment type="subcellular location">
    <subcellularLocation>
        <location evidence="1">Cell membrane</location>
    </subcellularLocation>
</comment>
<feature type="region of interest" description="Disordered" evidence="8">
    <location>
        <begin position="450"/>
        <end position="473"/>
    </location>
</feature>
<keyword evidence="10" id="KW-1185">Reference proteome</keyword>
<evidence type="ECO:0000256" key="5">
    <source>
        <dbReference type="ARBA" id="ARBA00022989"/>
    </source>
</evidence>
<accession>A0ABQ9HTB1</accession>
<dbReference type="PANTHER" id="PTHR11923:SF50">
    <property type="entry name" value="GH19047P"/>
    <property type="match status" value="1"/>
</dbReference>
<feature type="region of interest" description="Disordered" evidence="8">
    <location>
        <begin position="1"/>
        <end position="75"/>
    </location>
</feature>
<organism evidence="9 10">
    <name type="scientific">Dryococelus australis</name>
    <dbReference type="NCBI Taxonomy" id="614101"/>
    <lineage>
        <taxon>Eukaryota</taxon>
        <taxon>Metazoa</taxon>
        <taxon>Ecdysozoa</taxon>
        <taxon>Arthropoda</taxon>
        <taxon>Hexapoda</taxon>
        <taxon>Insecta</taxon>
        <taxon>Pterygota</taxon>
        <taxon>Neoptera</taxon>
        <taxon>Polyneoptera</taxon>
        <taxon>Phasmatodea</taxon>
        <taxon>Verophasmatodea</taxon>
        <taxon>Anareolatae</taxon>
        <taxon>Phasmatidae</taxon>
        <taxon>Eurycanthinae</taxon>
        <taxon>Dryococelus</taxon>
    </lineage>
</organism>
<name>A0ABQ9HTB1_9NEOP</name>
<dbReference type="Pfam" id="PF01130">
    <property type="entry name" value="CD36"/>
    <property type="match status" value="1"/>
</dbReference>
<evidence type="ECO:0000256" key="2">
    <source>
        <dbReference type="ARBA" id="ARBA00010532"/>
    </source>
</evidence>
<keyword evidence="6" id="KW-0472">Membrane</keyword>
<dbReference type="InterPro" id="IPR002159">
    <property type="entry name" value="CD36_fam"/>
</dbReference>
<evidence type="ECO:0000256" key="4">
    <source>
        <dbReference type="ARBA" id="ARBA00022692"/>
    </source>
</evidence>
<evidence type="ECO:0000256" key="6">
    <source>
        <dbReference type="ARBA" id="ARBA00023136"/>
    </source>
</evidence>
<comment type="caution">
    <text evidence="9">The sequence shown here is derived from an EMBL/GenBank/DDBJ whole genome shotgun (WGS) entry which is preliminary data.</text>
</comment>
<evidence type="ECO:0000313" key="9">
    <source>
        <dbReference type="EMBL" id="KAJ8887576.1"/>
    </source>
</evidence>
<dbReference type="EMBL" id="JARBHB010000004">
    <property type="protein sequence ID" value="KAJ8887576.1"/>
    <property type="molecule type" value="Genomic_DNA"/>
</dbReference>
<dbReference type="PANTHER" id="PTHR11923">
    <property type="entry name" value="SCAVENGER RECEPTOR CLASS B TYPE-1 SR-B1"/>
    <property type="match status" value="1"/>
</dbReference>
<protein>
    <submittedName>
        <fullName evidence="9">Uncharacterized protein</fullName>
    </submittedName>
</protein>
<keyword evidence="7" id="KW-0325">Glycoprotein</keyword>
<keyword evidence="5" id="KW-1133">Transmembrane helix</keyword>
<evidence type="ECO:0000313" key="10">
    <source>
        <dbReference type="Proteomes" id="UP001159363"/>
    </source>
</evidence>
<evidence type="ECO:0000256" key="7">
    <source>
        <dbReference type="ARBA" id="ARBA00023180"/>
    </source>
</evidence>
<proteinExistence type="inferred from homology"/>
<evidence type="ECO:0000256" key="3">
    <source>
        <dbReference type="ARBA" id="ARBA00022475"/>
    </source>
</evidence>
<sequence>MEQRRNARAGKMGDPRVNPPTSGIVRHDSHMQKSGSDPAWERPMRVTFENGAAPELEGRGNGRSPRKPADQRHSPARFLHAKIRSDPAGDWTLIALVGGEQYNHNTTAATTSNLNQDTVEPKFVISNTSEFYDMWIRAPVDPLLKIYIFNYTNLDAVRAGRDKKFNVDELGPYTYREFMEKVDVEFNNDNTVTYRENRSYVFLPEMSSGKEDDVIVSPKITTISATSMLPKMNVFMHLAMSLVLHSSSTFLEQTVRDFLWVGDNELLTIGAKIMEGEPFGDFGILSLRAGKSRYRLTVNTGVKDPTQLNVVSRLDDRTRLEAWGDNECDRIDGSAGIIFPANAISPELPLYLFSPDICRRFPLSYQRHVQVSPRSVKLSANVGYTSGAALKHVATHMCKGFRRNELIPRVKWCGIHHPDLMWAHRQKSGGVMSVDYLRIISSIVAEVSNEKRSNEEAGKTGDPRENPPTNGIVLHDFHMLR</sequence>
<feature type="compositionally biased region" description="Basic and acidic residues" evidence="8">
    <location>
        <begin position="450"/>
        <end position="465"/>
    </location>
</feature>
<gene>
    <name evidence="9" type="ORF">PR048_013793</name>
</gene>
<keyword evidence="4" id="KW-0812">Transmembrane</keyword>
<dbReference type="Proteomes" id="UP001159363">
    <property type="component" value="Chromosome X"/>
</dbReference>
<comment type="similarity">
    <text evidence="2">Belongs to the CD36 family.</text>
</comment>
<reference evidence="9 10" key="1">
    <citation type="submission" date="2023-02" db="EMBL/GenBank/DDBJ databases">
        <title>LHISI_Scaffold_Assembly.</title>
        <authorList>
            <person name="Stuart O.P."/>
            <person name="Cleave R."/>
            <person name="Magrath M.J.L."/>
            <person name="Mikheyev A.S."/>
        </authorList>
    </citation>
    <scope>NUCLEOTIDE SEQUENCE [LARGE SCALE GENOMIC DNA]</scope>
    <source>
        <strain evidence="9">Daus_M_001</strain>
        <tissue evidence="9">Leg muscle</tissue>
    </source>
</reference>
<dbReference type="PRINTS" id="PR01609">
    <property type="entry name" value="CD36FAMILY"/>
</dbReference>
<evidence type="ECO:0000256" key="8">
    <source>
        <dbReference type="SAM" id="MobiDB-lite"/>
    </source>
</evidence>